<sequence>MVMLMLAALPVPVAAAADPLESFMWERYRARFLGDTPVRFDDRVRVITPDFAEDSGRVPVAVEAPAFDGRFQRMLLWIELNPIPLVFDYRPLSDGLARVALNVRLEQSSPVRAALLSDGVWYVGSARVEGEGGGCSTPGIAKQVDDWSETFGRVAARRFADPAGSRLRVKLFHPMDSGLIPSVDAFYVERVAFLRDGEPVARFDWHASVSENPELVVTLSGGENVAYRFQARDNNGNEFDHGIP</sequence>
<protein>
    <recommendedName>
        <fullName evidence="6">Quinoprotein dehydrogenase-associated SoxYZ-like carrier</fullName>
    </recommendedName>
</protein>
<feature type="domain" description="Sulphur oxidation protein SoxZ" evidence="2">
    <location>
        <begin position="168"/>
        <end position="240"/>
    </location>
</feature>
<evidence type="ECO:0000313" key="4">
    <source>
        <dbReference type="EMBL" id="MBF5056681.1"/>
    </source>
</evidence>
<gene>
    <name evidence="4" type="ORF">Y5W_01975</name>
</gene>
<evidence type="ECO:0000259" key="3">
    <source>
        <dbReference type="Pfam" id="PF13501"/>
    </source>
</evidence>
<evidence type="ECO:0000259" key="2">
    <source>
        <dbReference type="Pfam" id="PF08770"/>
    </source>
</evidence>
<dbReference type="InterPro" id="IPR014756">
    <property type="entry name" value="Ig_E-set"/>
</dbReference>
<feature type="domain" description="Ig-like SoxY" evidence="3">
    <location>
        <begin position="30"/>
        <end position="135"/>
    </location>
</feature>
<dbReference type="SUPFAM" id="SSF81296">
    <property type="entry name" value="E set domains"/>
    <property type="match status" value="1"/>
</dbReference>
<feature type="signal peptide" evidence="1">
    <location>
        <begin position="1"/>
        <end position="16"/>
    </location>
</feature>
<dbReference type="InterPro" id="IPR030831">
    <property type="entry name" value="Fuse-rel_SoxYZ"/>
</dbReference>
<dbReference type="EMBL" id="ARXX01000027">
    <property type="protein sequence ID" value="MBF5056681.1"/>
    <property type="molecule type" value="Genomic_DNA"/>
</dbReference>
<dbReference type="Pfam" id="PF08770">
    <property type="entry name" value="SoxZ"/>
    <property type="match status" value="1"/>
</dbReference>
<feature type="chain" id="PRO_5045642412" description="Quinoprotein dehydrogenase-associated SoxYZ-like carrier" evidence="1">
    <location>
        <begin position="17"/>
        <end position="244"/>
    </location>
</feature>
<organism evidence="4 5">
    <name type="scientific">Alloalcanivorax profundimaris</name>
    <dbReference type="NCBI Taxonomy" id="2735259"/>
    <lineage>
        <taxon>Bacteria</taxon>
        <taxon>Pseudomonadati</taxon>
        <taxon>Pseudomonadota</taxon>
        <taxon>Gammaproteobacteria</taxon>
        <taxon>Oceanospirillales</taxon>
        <taxon>Alcanivoracaceae</taxon>
        <taxon>Alloalcanivorax</taxon>
    </lineage>
</organism>
<evidence type="ECO:0008006" key="6">
    <source>
        <dbReference type="Google" id="ProtNLM"/>
    </source>
</evidence>
<dbReference type="InterPro" id="IPR013783">
    <property type="entry name" value="Ig-like_fold"/>
</dbReference>
<name>A0ABS0ARF1_9GAMM</name>
<keyword evidence="1" id="KW-0732">Signal</keyword>
<dbReference type="Proteomes" id="UP000662703">
    <property type="component" value="Unassembled WGS sequence"/>
</dbReference>
<accession>A0ABS0ARF1</accession>
<comment type="caution">
    <text evidence="4">The sequence shown here is derived from an EMBL/GenBank/DDBJ whole genome shotgun (WGS) entry which is preliminary data.</text>
</comment>
<dbReference type="Gene3D" id="2.60.40.10">
    <property type="entry name" value="Immunoglobulins"/>
    <property type="match status" value="1"/>
</dbReference>
<dbReference type="Gene3D" id="2.60.40.2470">
    <property type="entry name" value="SoxY domain"/>
    <property type="match status" value="1"/>
</dbReference>
<evidence type="ECO:0000313" key="5">
    <source>
        <dbReference type="Proteomes" id="UP000662703"/>
    </source>
</evidence>
<dbReference type="InterPro" id="IPR038162">
    <property type="entry name" value="SoxY_sf"/>
</dbReference>
<dbReference type="NCBIfam" id="TIGR04557">
    <property type="entry name" value="fuse_rel_SoxYZ"/>
    <property type="match status" value="1"/>
</dbReference>
<reference evidence="4 5" key="1">
    <citation type="submission" date="2012-09" db="EMBL/GenBank/DDBJ databases">
        <title>Genome Sequence of alkane-degrading Bacterium Alcanivorax sp. 521-1.</title>
        <authorList>
            <person name="Lai Q."/>
            <person name="Shao Z."/>
        </authorList>
    </citation>
    <scope>NUCLEOTIDE SEQUENCE [LARGE SCALE GENOMIC DNA]</scope>
    <source>
        <strain evidence="4 5">521-1</strain>
    </source>
</reference>
<dbReference type="InterPro" id="IPR014880">
    <property type="entry name" value="SoxZ_dom"/>
</dbReference>
<dbReference type="InterPro" id="IPR032711">
    <property type="entry name" value="SoxY"/>
</dbReference>
<proteinExistence type="predicted"/>
<evidence type="ECO:0000256" key="1">
    <source>
        <dbReference type="SAM" id="SignalP"/>
    </source>
</evidence>
<dbReference type="Pfam" id="PF13501">
    <property type="entry name" value="SoxY"/>
    <property type="match status" value="1"/>
</dbReference>
<keyword evidence="5" id="KW-1185">Reference proteome</keyword>